<name>A0A2T2PDA8_CORCC</name>
<sequence>MNASATIRSNYVRQSRILIQPLPFAAVTPIPEIEPRPPNQAKLRDFKPLNYAEHRERCHRERFEGTVAFDVHTNSDTDLSYIDDRYLEDQSYMELDGEKDTFRQRVKKMFTVFPYRDPIYLVAIIFTLGSLDLVINAFFDLIPRAVPGVIFENEKEIASPSTILIGAIFFFVAGIFDIFGALNADAGTMESDKEAGNVKYRPALLGSPGFKWIPPREKFLELLLGNLAFQAGLLVLFGGVIFLFAGVVDFPGVVPEELPDFAVIVFGPQVIHGFLFFVANLLLALFDQEKWYKPAYWDPEWQGAALNTIGGFGFMVVGLELFNRGEVEVAEFRAAVAAMVGSWAFFIGSLVRLYSVMEFA</sequence>
<dbReference type="STRING" id="1448308.A0A2T2PDA8"/>
<feature type="transmembrane region" description="Helical" evidence="1">
    <location>
        <begin position="261"/>
        <end position="284"/>
    </location>
</feature>
<dbReference type="EMBL" id="KZ678128">
    <property type="protein sequence ID" value="PSN75526.1"/>
    <property type="molecule type" value="Genomic_DNA"/>
</dbReference>
<organism evidence="2 3">
    <name type="scientific">Corynespora cassiicola Philippines</name>
    <dbReference type="NCBI Taxonomy" id="1448308"/>
    <lineage>
        <taxon>Eukaryota</taxon>
        <taxon>Fungi</taxon>
        <taxon>Dikarya</taxon>
        <taxon>Ascomycota</taxon>
        <taxon>Pezizomycotina</taxon>
        <taxon>Dothideomycetes</taxon>
        <taxon>Pleosporomycetidae</taxon>
        <taxon>Pleosporales</taxon>
        <taxon>Corynesporascaceae</taxon>
        <taxon>Corynespora</taxon>
    </lineage>
</organism>
<dbReference type="OrthoDB" id="2603at2759"/>
<evidence type="ECO:0000313" key="3">
    <source>
        <dbReference type="Proteomes" id="UP000240883"/>
    </source>
</evidence>
<accession>A0A2T2PDA8</accession>
<evidence type="ECO:0000313" key="2">
    <source>
        <dbReference type="EMBL" id="PSN75526.1"/>
    </source>
</evidence>
<evidence type="ECO:0000256" key="1">
    <source>
        <dbReference type="SAM" id="Phobius"/>
    </source>
</evidence>
<keyword evidence="3" id="KW-1185">Reference proteome</keyword>
<protein>
    <recommendedName>
        <fullName evidence="4">Integral membrane protein</fullName>
    </recommendedName>
</protein>
<evidence type="ECO:0008006" key="4">
    <source>
        <dbReference type="Google" id="ProtNLM"/>
    </source>
</evidence>
<feature type="transmembrane region" description="Helical" evidence="1">
    <location>
        <begin position="304"/>
        <end position="322"/>
    </location>
</feature>
<gene>
    <name evidence="2" type="ORF">BS50DRAFT_42541</name>
</gene>
<keyword evidence="1" id="KW-0812">Transmembrane</keyword>
<dbReference type="Proteomes" id="UP000240883">
    <property type="component" value="Unassembled WGS sequence"/>
</dbReference>
<reference evidence="2 3" key="1">
    <citation type="journal article" date="2018" name="Front. Microbiol.">
        <title>Genome-Wide Analysis of Corynespora cassiicola Leaf Fall Disease Putative Effectors.</title>
        <authorList>
            <person name="Lopez D."/>
            <person name="Ribeiro S."/>
            <person name="Label P."/>
            <person name="Fumanal B."/>
            <person name="Venisse J.S."/>
            <person name="Kohler A."/>
            <person name="de Oliveira R.R."/>
            <person name="Labutti K."/>
            <person name="Lipzen A."/>
            <person name="Lail K."/>
            <person name="Bauer D."/>
            <person name="Ohm R.A."/>
            <person name="Barry K.W."/>
            <person name="Spatafora J."/>
            <person name="Grigoriev I.V."/>
            <person name="Martin F.M."/>
            <person name="Pujade-Renaud V."/>
        </authorList>
    </citation>
    <scope>NUCLEOTIDE SEQUENCE [LARGE SCALE GENOMIC DNA]</scope>
    <source>
        <strain evidence="2 3">Philippines</strain>
    </source>
</reference>
<dbReference type="AlphaFoldDB" id="A0A2T2PDA8"/>
<feature type="transmembrane region" description="Helical" evidence="1">
    <location>
        <begin position="227"/>
        <end position="249"/>
    </location>
</feature>
<feature type="transmembrane region" description="Helical" evidence="1">
    <location>
        <begin position="163"/>
        <end position="182"/>
    </location>
</feature>
<proteinExistence type="predicted"/>
<keyword evidence="1" id="KW-1133">Transmembrane helix</keyword>
<feature type="transmembrane region" description="Helical" evidence="1">
    <location>
        <begin position="119"/>
        <end position="142"/>
    </location>
</feature>
<feature type="transmembrane region" description="Helical" evidence="1">
    <location>
        <begin position="334"/>
        <end position="354"/>
    </location>
</feature>
<keyword evidence="1" id="KW-0472">Membrane</keyword>